<name>X1V6G7_9ZZZZ</name>
<protein>
    <submittedName>
        <fullName evidence="1">Uncharacterized protein</fullName>
    </submittedName>
</protein>
<feature type="non-terminal residue" evidence="1">
    <location>
        <position position="225"/>
    </location>
</feature>
<accession>X1V6G7</accession>
<comment type="caution">
    <text evidence="1">The sequence shown here is derived from an EMBL/GenBank/DDBJ whole genome shotgun (WGS) entry which is preliminary data.</text>
</comment>
<organism evidence="1">
    <name type="scientific">marine sediment metagenome</name>
    <dbReference type="NCBI Taxonomy" id="412755"/>
    <lineage>
        <taxon>unclassified sequences</taxon>
        <taxon>metagenomes</taxon>
        <taxon>ecological metagenomes</taxon>
    </lineage>
</organism>
<dbReference type="InterPro" id="IPR027417">
    <property type="entry name" value="P-loop_NTPase"/>
</dbReference>
<reference evidence="1" key="1">
    <citation type="journal article" date="2014" name="Front. Microbiol.">
        <title>High frequency of phylogenetically diverse reductive dehalogenase-homologous genes in deep subseafloor sedimentary metagenomes.</title>
        <authorList>
            <person name="Kawai M."/>
            <person name="Futagami T."/>
            <person name="Toyoda A."/>
            <person name="Takaki Y."/>
            <person name="Nishi S."/>
            <person name="Hori S."/>
            <person name="Arai W."/>
            <person name="Tsubouchi T."/>
            <person name="Morono Y."/>
            <person name="Uchiyama I."/>
            <person name="Ito T."/>
            <person name="Fujiyama A."/>
            <person name="Inagaki F."/>
            <person name="Takami H."/>
        </authorList>
    </citation>
    <scope>NUCLEOTIDE SEQUENCE</scope>
    <source>
        <strain evidence="1">Expedition CK06-06</strain>
    </source>
</reference>
<dbReference type="Gene3D" id="3.40.50.300">
    <property type="entry name" value="P-loop containing nucleotide triphosphate hydrolases"/>
    <property type="match status" value="1"/>
</dbReference>
<evidence type="ECO:0000313" key="1">
    <source>
        <dbReference type="EMBL" id="GAJ11472.1"/>
    </source>
</evidence>
<gene>
    <name evidence="1" type="ORF">S12H4_54589</name>
</gene>
<dbReference type="AlphaFoldDB" id="X1V6G7"/>
<sequence length="225" mass="25108">MDGENEAADSICESILTPPLIPGKKVVVVRNSRFFHSKTTLPILIKKIVKNLGDNPFEAAKAFVSFLKMVGWTLQDLREGGWKKISDDDWNEIVGSDGGEEREEWLPKMIDFCASRGIDVGQSQEDAQALVNVLTGGFPECNCLILTADYSVDRRKKLFKTISDIGVILGFSQVKSVKRQKKLLQETAQELLAESGKKLPAEAFLALERKTGFNFRKFRGALEKL</sequence>
<dbReference type="EMBL" id="BARW01034910">
    <property type="protein sequence ID" value="GAJ11472.1"/>
    <property type="molecule type" value="Genomic_DNA"/>
</dbReference>
<proteinExistence type="predicted"/>